<dbReference type="PANTHER" id="PTHR33164">
    <property type="entry name" value="TRANSCRIPTIONAL REGULATOR, MARR FAMILY"/>
    <property type="match status" value="1"/>
</dbReference>
<evidence type="ECO:0000259" key="1">
    <source>
        <dbReference type="PROSITE" id="PS50995"/>
    </source>
</evidence>
<dbReference type="OrthoDB" id="3254910at2"/>
<feature type="domain" description="HTH marR-type" evidence="1">
    <location>
        <begin position="1"/>
        <end position="127"/>
    </location>
</feature>
<dbReference type="GO" id="GO:0006950">
    <property type="term" value="P:response to stress"/>
    <property type="evidence" value="ECO:0007669"/>
    <property type="project" value="TreeGrafter"/>
</dbReference>
<dbReference type="InterPro" id="IPR039422">
    <property type="entry name" value="MarR/SlyA-like"/>
</dbReference>
<dbReference type="PANTHER" id="PTHR33164:SF99">
    <property type="entry name" value="MARR FAMILY REGULATORY PROTEIN"/>
    <property type="match status" value="1"/>
</dbReference>
<dbReference type="Gene3D" id="1.10.10.10">
    <property type="entry name" value="Winged helix-like DNA-binding domain superfamily/Winged helix DNA-binding domain"/>
    <property type="match status" value="1"/>
</dbReference>
<organism evidence="2 3">
    <name type="scientific">Phytoactinopolyspora halophila</name>
    <dbReference type="NCBI Taxonomy" id="1981511"/>
    <lineage>
        <taxon>Bacteria</taxon>
        <taxon>Bacillati</taxon>
        <taxon>Actinomycetota</taxon>
        <taxon>Actinomycetes</taxon>
        <taxon>Jiangellales</taxon>
        <taxon>Jiangellaceae</taxon>
        <taxon>Phytoactinopolyspora</taxon>
    </lineage>
</organism>
<evidence type="ECO:0000313" key="3">
    <source>
        <dbReference type="Proteomes" id="UP000250462"/>
    </source>
</evidence>
<comment type="caution">
    <text evidence="2">The sequence shown here is derived from an EMBL/GenBank/DDBJ whole genome shotgun (WGS) entry which is preliminary data.</text>
</comment>
<dbReference type="InterPro" id="IPR036390">
    <property type="entry name" value="WH_DNA-bd_sf"/>
</dbReference>
<dbReference type="PRINTS" id="PR00598">
    <property type="entry name" value="HTHMARR"/>
</dbReference>
<dbReference type="InterPro" id="IPR036388">
    <property type="entry name" value="WH-like_DNA-bd_sf"/>
</dbReference>
<dbReference type="SMART" id="SM00347">
    <property type="entry name" value="HTH_MARR"/>
    <property type="match status" value="1"/>
</dbReference>
<protein>
    <submittedName>
        <fullName evidence="2">MarR family transcriptional regulator</fullName>
    </submittedName>
</protein>
<dbReference type="SUPFAM" id="SSF46785">
    <property type="entry name" value="Winged helix' DNA-binding domain"/>
    <property type="match status" value="1"/>
</dbReference>
<dbReference type="PROSITE" id="PS50995">
    <property type="entry name" value="HTH_MARR_2"/>
    <property type="match status" value="1"/>
</dbReference>
<dbReference type="Pfam" id="PF12802">
    <property type="entry name" value="MarR_2"/>
    <property type="match status" value="1"/>
</dbReference>
<gene>
    <name evidence="2" type="ORF">DPM12_22545</name>
</gene>
<sequence length="134" mass="15003">MQGTLNARLNRQLQNDSNMTLSEFEVLVRLTDVPEEYLTVSELAQALEWEKSRVSHQVTRMERRGLVQRTSCPTDARSAHVVLTACGRKAIEAAAPGHVEAVRRLFLDELTTEQLTTLETLATQVLARIEAEDG</sequence>
<accession>A0A329QAC8</accession>
<keyword evidence="3" id="KW-1185">Reference proteome</keyword>
<dbReference type="InterPro" id="IPR000835">
    <property type="entry name" value="HTH_MarR-typ"/>
</dbReference>
<evidence type="ECO:0000313" key="2">
    <source>
        <dbReference type="EMBL" id="RAW09167.1"/>
    </source>
</evidence>
<name>A0A329QAC8_9ACTN</name>
<dbReference type="AlphaFoldDB" id="A0A329QAC8"/>
<dbReference type="GO" id="GO:0003700">
    <property type="term" value="F:DNA-binding transcription factor activity"/>
    <property type="evidence" value="ECO:0007669"/>
    <property type="project" value="InterPro"/>
</dbReference>
<reference evidence="2 3" key="1">
    <citation type="submission" date="2018-06" db="EMBL/GenBank/DDBJ databases">
        <title>Phytoactinopolyspora halophila sp. nov., a novel halophilic actinomycete isolated from a saline soil in China.</title>
        <authorList>
            <person name="Tang S.-K."/>
        </authorList>
    </citation>
    <scope>NUCLEOTIDE SEQUENCE [LARGE SCALE GENOMIC DNA]</scope>
    <source>
        <strain evidence="2 3">YIM 96934</strain>
    </source>
</reference>
<dbReference type="Proteomes" id="UP000250462">
    <property type="component" value="Unassembled WGS sequence"/>
</dbReference>
<dbReference type="EMBL" id="QMIG01000058">
    <property type="protein sequence ID" value="RAW09167.1"/>
    <property type="molecule type" value="Genomic_DNA"/>
</dbReference>
<proteinExistence type="predicted"/>